<comment type="caution">
    <text evidence="1">The sequence shown here is derived from an EMBL/GenBank/DDBJ whole genome shotgun (WGS) entry which is preliminary data.</text>
</comment>
<dbReference type="AlphaFoldDB" id="A0A8T0J8T4"/>
<keyword evidence="2" id="KW-1185">Reference proteome</keyword>
<evidence type="ECO:0000313" key="1">
    <source>
        <dbReference type="EMBL" id="KAG0591915.1"/>
    </source>
</evidence>
<dbReference type="Proteomes" id="UP000822688">
    <property type="component" value="Chromosome 1"/>
</dbReference>
<evidence type="ECO:0000313" key="2">
    <source>
        <dbReference type="Proteomes" id="UP000822688"/>
    </source>
</evidence>
<gene>
    <name evidence="1" type="ORF">KC19_1G211600</name>
</gene>
<reference evidence="1" key="1">
    <citation type="submission" date="2020-06" db="EMBL/GenBank/DDBJ databases">
        <title>WGS assembly of Ceratodon purpureus strain R40.</title>
        <authorList>
            <person name="Carey S.B."/>
            <person name="Jenkins J."/>
            <person name="Shu S."/>
            <person name="Lovell J.T."/>
            <person name="Sreedasyam A."/>
            <person name="Maumus F."/>
            <person name="Tiley G.P."/>
            <person name="Fernandez-Pozo N."/>
            <person name="Barry K."/>
            <person name="Chen C."/>
            <person name="Wang M."/>
            <person name="Lipzen A."/>
            <person name="Daum C."/>
            <person name="Saski C.A."/>
            <person name="Payton A.C."/>
            <person name="Mcbreen J.C."/>
            <person name="Conrad R.E."/>
            <person name="Kollar L.M."/>
            <person name="Olsson S."/>
            <person name="Huttunen S."/>
            <person name="Landis J.B."/>
            <person name="Wickett N.J."/>
            <person name="Johnson M.G."/>
            <person name="Rensing S.A."/>
            <person name="Grimwood J."/>
            <person name="Schmutz J."/>
            <person name="Mcdaniel S.F."/>
        </authorList>
    </citation>
    <scope>NUCLEOTIDE SEQUENCE</scope>
    <source>
        <strain evidence="1">R40</strain>
    </source>
</reference>
<organism evidence="1 2">
    <name type="scientific">Ceratodon purpureus</name>
    <name type="common">Fire moss</name>
    <name type="synonym">Dicranum purpureum</name>
    <dbReference type="NCBI Taxonomy" id="3225"/>
    <lineage>
        <taxon>Eukaryota</taxon>
        <taxon>Viridiplantae</taxon>
        <taxon>Streptophyta</taxon>
        <taxon>Embryophyta</taxon>
        <taxon>Bryophyta</taxon>
        <taxon>Bryophytina</taxon>
        <taxon>Bryopsida</taxon>
        <taxon>Dicranidae</taxon>
        <taxon>Pseudoditrichales</taxon>
        <taxon>Ditrichaceae</taxon>
        <taxon>Ceratodon</taxon>
    </lineage>
</organism>
<name>A0A8T0J8T4_CERPU</name>
<dbReference type="EMBL" id="CM026421">
    <property type="protein sequence ID" value="KAG0591915.1"/>
    <property type="molecule type" value="Genomic_DNA"/>
</dbReference>
<accession>A0A8T0J8T4</accession>
<protein>
    <submittedName>
        <fullName evidence="1">Uncharacterized protein</fullName>
    </submittedName>
</protein>
<sequence length="99" mass="10979">MAEVSAFCSRKTHLTCSNSISIDVLIIPKGIPNRTKEYFRALQTCLNASMFTTERLPGFKLQGLANPELSECTDCKFNTNVFQCAIEAVEHVSLCRSTS</sequence>
<proteinExistence type="predicted"/>